<feature type="transmembrane region" description="Helical" evidence="2">
    <location>
        <begin position="88"/>
        <end position="110"/>
    </location>
</feature>
<dbReference type="PANTHER" id="PTHR30569:SF0">
    <property type="entry name" value="CYTOSINE PERMEASE"/>
    <property type="match status" value="1"/>
</dbReference>
<keyword evidence="4" id="KW-1185">Reference proteome</keyword>
<feature type="transmembrane region" description="Helical" evidence="2">
    <location>
        <begin position="58"/>
        <end position="82"/>
    </location>
</feature>
<dbReference type="Gene3D" id="1.10.4160.10">
    <property type="entry name" value="Hydantoin permease"/>
    <property type="match status" value="1"/>
</dbReference>
<feature type="transmembrane region" description="Helical" evidence="2">
    <location>
        <begin position="192"/>
        <end position="210"/>
    </location>
</feature>
<feature type="transmembrane region" description="Helical" evidence="2">
    <location>
        <begin position="122"/>
        <end position="147"/>
    </location>
</feature>
<accession>A0ABV9G436</accession>
<feature type="compositionally biased region" description="Polar residues" evidence="1">
    <location>
        <begin position="1"/>
        <end position="14"/>
    </location>
</feature>
<comment type="caution">
    <text evidence="3">The sequence shown here is derived from an EMBL/GenBank/DDBJ whole genome shotgun (WGS) entry which is preliminary data.</text>
</comment>
<gene>
    <name evidence="3" type="ORF">ACFO9E_08775</name>
</gene>
<protein>
    <submittedName>
        <fullName evidence="3">Purine-cytosine permease family protein</fullName>
    </submittedName>
</protein>
<dbReference type="EMBL" id="JBHSFE010000008">
    <property type="protein sequence ID" value="MFC4607909.1"/>
    <property type="molecule type" value="Genomic_DNA"/>
</dbReference>
<dbReference type="Proteomes" id="UP001595993">
    <property type="component" value="Unassembled WGS sequence"/>
</dbReference>
<dbReference type="InterPro" id="IPR030191">
    <property type="entry name" value="CodB"/>
</dbReference>
<keyword evidence="2" id="KW-0472">Membrane</keyword>
<dbReference type="RefSeq" id="WP_381193074.1">
    <property type="nucleotide sequence ID" value="NZ_JBHSFE010000008.1"/>
</dbReference>
<evidence type="ECO:0000313" key="4">
    <source>
        <dbReference type="Proteomes" id="UP001595993"/>
    </source>
</evidence>
<feature type="transmembrane region" description="Helical" evidence="2">
    <location>
        <begin position="399"/>
        <end position="417"/>
    </location>
</feature>
<sequence>MTDTATSVATTPANTPDIERQSPPPKRSYAKLAADESREDYSLRYAPQSFRRWSPSMVAGTALGGIAYLADFAIGASIVFTYGFTSGLASILTAAVIIFLTGIPIARACAKYGLDMDLVTRGAGFGYFGSTLTSLIYASFTFIFFALEGSIMAQAMHQAVGLPVEIGYLLTTLVVIPIVFKGMGALAKVQAWTQPVWIIGMVLPFVVLAFEAPDAWGAFGSFGGTEGAGAGFSWIGFGLGTGIALSLIAQIGEQADYLRFMPAKTEENRRRWNLAVLAAGPGWVIIGAAKQLGGAFLAFVALEAVGKTHALEPIAPQIEALKPWLGSVALPAAALFVIVSQVKINVTNAYSGSLSWSNFFSRITHRHPGRVWYIFLNLAIALTLMEMNMFAALGKLLGFYSNVGIAWIAAVAADLVINKRIGLSPKYIEFKRAYLYAVNPAGFGAMVIASTVSILAFFGLFGRYAEAFSTFIAAGLALVLCPLIAWATKGKYYLARPNPVWGYSRADGFEGGPDAGIEDITATHECAVCETAYELPDIADCPVQSGPICSLCCSLDSECGDVCRKDPAAGPVLMPVPTMPKAVAVAVPKAGPVVEAKAGPVVVLEAAPKVEPEAPSPGA</sequence>
<feature type="transmembrane region" description="Helical" evidence="2">
    <location>
        <begin position="438"/>
        <end position="461"/>
    </location>
</feature>
<feature type="transmembrane region" description="Helical" evidence="2">
    <location>
        <begin position="321"/>
        <end position="339"/>
    </location>
</feature>
<dbReference type="PANTHER" id="PTHR30569">
    <property type="entry name" value="CYTOSINE TRANSPORTER CODB"/>
    <property type="match status" value="1"/>
</dbReference>
<evidence type="ECO:0000313" key="3">
    <source>
        <dbReference type="EMBL" id="MFC4607909.1"/>
    </source>
</evidence>
<evidence type="ECO:0000256" key="1">
    <source>
        <dbReference type="SAM" id="MobiDB-lite"/>
    </source>
</evidence>
<feature type="region of interest" description="Disordered" evidence="1">
    <location>
        <begin position="1"/>
        <end position="35"/>
    </location>
</feature>
<feature type="transmembrane region" description="Helical" evidence="2">
    <location>
        <begin position="272"/>
        <end position="301"/>
    </location>
</feature>
<keyword evidence="2" id="KW-1133">Transmembrane helix</keyword>
<feature type="transmembrane region" description="Helical" evidence="2">
    <location>
        <begin position="230"/>
        <end position="251"/>
    </location>
</feature>
<feature type="transmembrane region" description="Helical" evidence="2">
    <location>
        <begin position="467"/>
        <end position="487"/>
    </location>
</feature>
<feature type="transmembrane region" description="Helical" evidence="2">
    <location>
        <begin position="159"/>
        <end position="180"/>
    </location>
</feature>
<keyword evidence="2" id="KW-0812">Transmembrane</keyword>
<evidence type="ECO:0000256" key="2">
    <source>
        <dbReference type="SAM" id="Phobius"/>
    </source>
</evidence>
<organism evidence="3 4">
    <name type="scientific">Streptomyces maoxianensis</name>
    <dbReference type="NCBI Taxonomy" id="1459942"/>
    <lineage>
        <taxon>Bacteria</taxon>
        <taxon>Bacillati</taxon>
        <taxon>Actinomycetota</taxon>
        <taxon>Actinomycetes</taxon>
        <taxon>Kitasatosporales</taxon>
        <taxon>Streptomycetaceae</taxon>
        <taxon>Streptomyces</taxon>
    </lineage>
</organism>
<reference evidence="4" key="1">
    <citation type="journal article" date="2019" name="Int. J. Syst. Evol. Microbiol.">
        <title>The Global Catalogue of Microorganisms (GCM) 10K type strain sequencing project: providing services to taxonomists for standard genome sequencing and annotation.</title>
        <authorList>
            <consortium name="The Broad Institute Genomics Platform"/>
            <consortium name="The Broad Institute Genome Sequencing Center for Infectious Disease"/>
            <person name="Wu L."/>
            <person name="Ma J."/>
        </authorList>
    </citation>
    <scope>NUCLEOTIDE SEQUENCE [LARGE SCALE GENOMIC DNA]</scope>
    <source>
        <strain evidence="4">CGMCC 4.7139</strain>
    </source>
</reference>
<feature type="transmembrane region" description="Helical" evidence="2">
    <location>
        <begin position="371"/>
        <end position="393"/>
    </location>
</feature>
<name>A0ABV9G436_9ACTN</name>
<proteinExistence type="predicted"/>